<dbReference type="CDD" id="cd13399">
    <property type="entry name" value="Slt35-like"/>
    <property type="match status" value="1"/>
</dbReference>
<dbReference type="InterPro" id="IPR023346">
    <property type="entry name" value="Lysozyme-like_dom_sf"/>
</dbReference>
<dbReference type="InterPro" id="IPR011970">
    <property type="entry name" value="MltB_2"/>
</dbReference>
<proteinExistence type="predicted"/>
<dbReference type="InterPro" id="IPR031304">
    <property type="entry name" value="SLT_2"/>
</dbReference>
<gene>
    <name evidence="3" type="ORF">J0X12_15070</name>
</gene>
<feature type="signal peptide" evidence="1">
    <location>
        <begin position="1"/>
        <end position="27"/>
    </location>
</feature>
<feature type="chain" id="PRO_5046975917" evidence="1">
    <location>
        <begin position="28"/>
        <end position="328"/>
    </location>
</feature>
<keyword evidence="1" id="KW-0732">Signal</keyword>
<protein>
    <submittedName>
        <fullName evidence="3">Lytic murein transglycosylase</fullName>
    </submittedName>
</protein>
<dbReference type="Pfam" id="PF13406">
    <property type="entry name" value="SLT_2"/>
    <property type="match status" value="1"/>
</dbReference>
<reference evidence="3 4" key="1">
    <citation type="submission" date="2021-03" db="EMBL/GenBank/DDBJ databases">
        <title>Sneathiella sp. CAU 1612 isolated from Kang Won-do.</title>
        <authorList>
            <person name="Kim W."/>
        </authorList>
    </citation>
    <scope>NUCLEOTIDE SEQUENCE [LARGE SCALE GENOMIC DNA]</scope>
    <source>
        <strain evidence="3 4">CAU 1612</strain>
    </source>
</reference>
<feature type="domain" description="Transglycosylase SLT" evidence="2">
    <location>
        <begin position="32"/>
        <end position="323"/>
    </location>
</feature>
<name>A0ABS3F8U6_9PROT</name>
<dbReference type="Gene3D" id="1.10.8.350">
    <property type="entry name" value="Bacterial muramidase"/>
    <property type="match status" value="1"/>
</dbReference>
<evidence type="ECO:0000259" key="2">
    <source>
        <dbReference type="Pfam" id="PF13406"/>
    </source>
</evidence>
<comment type="caution">
    <text evidence="3">The sequence shown here is derived from an EMBL/GenBank/DDBJ whole genome shotgun (WGS) entry which is preliminary data.</text>
</comment>
<accession>A0ABS3F8U6</accession>
<organism evidence="3 4">
    <name type="scientific">Sneathiella sedimenti</name>
    <dbReference type="NCBI Taxonomy" id="2816034"/>
    <lineage>
        <taxon>Bacteria</taxon>
        <taxon>Pseudomonadati</taxon>
        <taxon>Pseudomonadota</taxon>
        <taxon>Alphaproteobacteria</taxon>
        <taxon>Sneathiellales</taxon>
        <taxon>Sneathiellaceae</taxon>
        <taxon>Sneathiella</taxon>
    </lineage>
</organism>
<dbReference type="Gene3D" id="1.10.530.10">
    <property type="match status" value="1"/>
</dbReference>
<dbReference type="SUPFAM" id="SSF53955">
    <property type="entry name" value="Lysozyme-like"/>
    <property type="match status" value="1"/>
</dbReference>
<evidence type="ECO:0000256" key="1">
    <source>
        <dbReference type="SAM" id="SignalP"/>
    </source>
</evidence>
<sequence>MAKKSARSIIFSLVGIFLIALSTPSFAAKEPFDQWLSKLKVEARENGISQTTIDSAFANVTLIEKVVKLDRKQPETVQTFQEYMAQRLPQSLIDTGKTMLNQNRVLLEEVGRKYGVQPRFIVALWGVETRYGKYTGGFSVIDALTTLAYDNRRAAYFRKELLLALKILDEDHIQLADMKGSWAGAMGQSQFMPSSFVNFAVDFDADGRRDIWTTKADVFASAANYLSKSGWKDDQTWGREVQLPKDFDLSLVDLKIAKPMKEWEALGVTKIGGGPLPSRQLVGSLVQPKGGNGQTFLVYDNYRTILKWNRSTYFAMSVGHLADLIGDG</sequence>
<dbReference type="NCBIfam" id="TIGR02283">
    <property type="entry name" value="MltB_2"/>
    <property type="match status" value="1"/>
</dbReference>
<dbReference type="EMBL" id="JAFLNC010000005">
    <property type="protein sequence ID" value="MBO0334945.1"/>
    <property type="molecule type" value="Genomic_DNA"/>
</dbReference>
<evidence type="ECO:0000313" key="4">
    <source>
        <dbReference type="Proteomes" id="UP000664761"/>
    </source>
</evidence>
<keyword evidence="4" id="KW-1185">Reference proteome</keyword>
<dbReference type="Proteomes" id="UP000664761">
    <property type="component" value="Unassembled WGS sequence"/>
</dbReference>
<dbReference type="RefSeq" id="WP_207047261.1">
    <property type="nucleotide sequence ID" value="NZ_JAFLNC010000005.1"/>
</dbReference>
<evidence type="ECO:0000313" key="3">
    <source>
        <dbReference type="EMBL" id="MBO0334945.1"/>
    </source>
</evidence>
<dbReference type="PANTHER" id="PTHR30163:SF8">
    <property type="entry name" value="LYTIC MUREIN TRANSGLYCOSYLASE"/>
    <property type="match status" value="1"/>
</dbReference>
<dbReference type="PANTHER" id="PTHR30163">
    <property type="entry name" value="MEMBRANE-BOUND LYTIC MUREIN TRANSGLYCOSYLASE B"/>
    <property type="match status" value="1"/>
</dbReference>
<dbReference type="InterPro" id="IPR043426">
    <property type="entry name" value="MltB-like"/>
</dbReference>